<evidence type="ECO:0000256" key="1">
    <source>
        <dbReference type="SAM" id="MobiDB-lite"/>
    </source>
</evidence>
<feature type="region of interest" description="Disordered" evidence="1">
    <location>
        <begin position="1"/>
        <end position="34"/>
    </location>
</feature>
<proteinExistence type="predicted"/>
<comment type="caution">
    <text evidence="2">The sequence shown here is derived from an EMBL/GenBank/DDBJ whole genome shotgun (WGS) entry which is preliminary data.</text>
</comment>
<dbReference type="Proteomes" id="UP000078340">
    <property type="component" value="Unassembled WGS sequence"/>
</dbReference>
<reference evidence="2 3" key="1">
    <citation type="submission" date="2016-02" db="EMBL/GenBank/DDBJ databases">
        <title>Biosynthesis of antibiotic leucinostatins and their inhibition on Phytophthora in bio-control Purpureocillium lilacinum.</title>
        <authorList>
            <person name="Wang G."/>
            <person name="Liu Z."/>
            <person name="Lin R."/>
            <person name="Li E."/>
            <person name="Mao Z."/>
            <person name="Ling J."/>
            <person name="Yin W."/>
            <person name="Xie B."/>
        </authorList>
    </citation>
    <scope>NUCLEOTIDE SEQUENCE [LARGE SCALE GENOMIC DNA]</scope>
    <source>
        <strain evidence="2">PLFJ-1</strain>
    </source>
</reference>
<gene>
    <name evidence="2" type="ORF">VFPFJ_01997</name>
</gene>
<dbReference type="AlphaFoldDB" id="A0A179HQV9"/>
<evidence type="ECO:0000313" key="3">
    <source>
        <dbReference type="Proteomes" id="UP000078340"/>
    </source>
</evidence>
<evidence type="ECO:0000313" key="2">
    <source>
        <dbReference type="EMBL" id="OAQ92836.1"/>
    </source>
</evidence>
<sequence>MTWALPCIDQGSAHPPPRRVTSPATATSSVREPPLALGHLPSSSFVLHMAQVTGAEDGPTTLTGGYHLLTLQTR</sequence>
<protein>
    <submittedName>
        <fullName evidence="2">Uncharacterized protein</fullName>
    </submittedName>
</protein>
<dbReference type="EMBL" id="LSBI01000002">
    <property type="protein sequence ID" value="OAQ92836.1"/>
    <property type="molecule type" value="Genomic_DNA"/>
</dbReference>
<organism evidence="2 3">
    <name type="scientific">Purpureocillium lilacinum</name>
    <name type="common">Paecilomyces lilacinus</name>
    <dbReference type="NCBI Taxonomy" id="33203"/>
    <lineage>
        <taxon>Eukaryota</taxon>
        <taxon>Fungi</taxon>
        <taxon>Dikarya</taxon>
        <taxon>Ascomycota</taxon>
        <taxon>Pezizomycotina</taxon>
        <taxon>Sordariomycetes</taxon>
        <taxon>Hypocreomycetidae</taxon>
        <taxon>Hypocreales</taxon>
        <taxon>Ophiocordycipitaceae</taxon>
        <taxon>Purpureocillium</taxon>
    </lineage>
</organism>
<accession>A0A179HQV9</accession>
<name>A0A179HQV9_PURLI</name>